<proteinExistence type="predicted"/>
<comment type="caution">
    <text evidence="1">The sequence shown here is derived from an EMBL/GenBank/DDBJ whole genome shotgun (WGS) entry which is preliminary data.</text>
</comment>
<protein>
    <submittedName>
        <fullName evidence="1">Uncharacterized protein</fullName>
    </submittedName>
</protein>
<organism evidence="1 2">
    <name type="scientific">Anaeromonas frigoriresistens</name>
    <dbReference type="NCBI Taxonomy" id="2683708"/>
    <lineage>
        <taxon>Bacteria</taxon>
        <taxon>Bacillati</taxon>
        <taxon>Bacillota</taxon>
        <taxon>Tissierellia</taxon>
        <taxon>Tissierellales</taxon>
        <taxon>Thermohalobacteraceae</taxon>
        <taxon>Anaeromonas</taxon>
    </lineage>
</organism>
<dbReference type="RefSeq" id="WP_203366778.1">
    <property type="nucleotide sequence ID" value="NZ_WSFT01000039.1"/>
</dbReference>
<keyword evidence="2" id="KW-1185">Reference proteome</keyword>
<dbReference type="AlphaFoldDB" id="A0A942Z6U7"/>
<gene>
    <name evidence="1" type="ORF">GOQ27_10270</name>
</gene>
<accession>A0A942Z6U7</accession>
<dbReference type="Proteomes" id="UP000724672">
    <property type="component" value="Unassembled WGS sequence"/>
</dbReference>
<dbReference type="EMBL" id="WSFT01000039">
    <property type="protein sequence ID" value="MBS4538851.1"/>
    <property type="molecule type" value="Genomic_DNA"/>
</dbReference>
<name>A0A942Z6U7_9FIRM</name>
<evidence type="ECO:0000313" key="1">
    <source>
        <dbReference type="EMBL" id="MBS4538851.1"/>
    </source>
</evidence>
<reference evidence="1" key="1">
    <citation type="submission" date="2019-12" db="EMBL/GenBank/DDBJ databases">
        <title>Clostridiaceae gen. nov. sp. nov., isolated from sediment in Xinjiang, China.</title>
        <authorList>
            <person name="Zhang R."/>
        </authorList>
    </citation>
    <scope>NUCLEOTIDE SEQUENCE</scope>
    <source>
        <strain evidence="1">D2Q-11</strain>
    </source>
</reference>
<evidence type="ECO:0000313" key="2">
    <source>
        <dbReference type="Proteomes" id="UP000724672"/>
    </source>
</evidence>
<sequence length="285" mass="33736">MDKKDKLCKLVSKLNVYEHFSENRLLYHIIGDYIFDGTAIDYFGSNETFKISKKQPGGRDYILIGFEESEKVFNFSDNLLCSSNNYKVKNIRFNSFGDGNGNRKDLYRFFRQVYANLKSVTGNERLNLSYIKLLEQQNQVLAEDCSILIKRLLNEDVHVNELSEIEKKRFYFLKELGYLKEDNKSEIYFNVPVFYNNDINILKEISKYILFIIEDEVYSIFKELNNDFKDLSAIKHEVDIKEVANELWHQVFGNINEYLVGRGFFEKPNYIDGQGRFFQSIYIEE</sequence>